<reference evidence="2 3" key="1">
    <citation type="journal article" date="2016" name="BMC Genomics">
        <title>Type VI secretion systems of human gut Bacteroidales segregate into three genetic architectures, two of which are contained on mobile genetic elements.</title>
        <authorList>
            <person name="Coyne M.J."/>
            <person name="Roelofs K.G."/>
            <person name="Comstock L.E."/>
        </authorList>
    </citation>
    <scope>NUCLEOTIDE SEQUENCE [LARGE SCALE GENOMIC DNA]</scope>
    <source>
        <strain evidence="2 3">CL09T03C01</strain>
    </source>
</reference>
<name>A0A120A135_BACSE</name>
<dbReference type="PROSITE" id="PS51257">
    <property type="entry name" value="PROKAR_LIPOPROTEIN"/>
    <property type="match status" value="1"/>
</dbReference>
<dbReference type="STRING" id="46506.AA415_02667"/>
<proteinExistence type="predicted"/>
<keyword evidence="1" id="KW-1133">Transmembrane helix</keyword>
<dbReference type="EMBL" id="LRGC01000016">
    <property type="protein sequence ID" value="KWR52989.1"/>
    <property type="molecule type" value="Genomic_DNA"/>
</dbReference>
<keyword evidence="1" id="KW-0472">Membrane</keyword>
<dbReference type="AlphaFoldDB" id="A0A120A135"/>
<sequence>MKLITIIGFAIGVLLLSSCAASKNIERQQYTDYSCELQRIHKSLDSLHIDIDKQSQITSDKLSNLKLENTTVYLSVPDSSGKQYPIKQSTTNINKQDTEHITSTEVLAASISQISSKIDSLYQTVDKLSQSSDKVTELSWWDLNKDKIYWSALVFILSIIFYLVIKK</sequence>
<keyword evidence="1" id="KW-0812">Transmembrane</keyword>
<feature type="transmembrane region" description="Helical" evidence="1">
    <location>
        <begin position="148"/>
        <end position="165"/>
    </location>
</feature>
<evidence type="ECO:0000313" key="2">
    <source>
        <dbReference type="EMBL" id="KWR52989.1"/>
    </source>
</evidence>
<dbReference type="RefSeq" id="WP_060386309.1">
    <property type="nucleotide sequence ID" value="NZ_JAQNVT010000009.1"/>
</dbReference>
<comment type="caution">
    <text evidence="2">The sequence shown here is derived from an EMBL/GenBank/DDBJ whole genome shotgun (WGS) entry which is preliminary data.</text>
</comment>
<protein>
    <submittedName>
        <fullName evidence="2">Uncharacterized protein</fullName>
    </submittedName>
</protein>
<accession>A0A120A135</accession>
<evidence type="ECO:0000256" key="1">
    <source>
        <dbReference type="SAM" id="Phobius"/>
    </source>
</evidence>
<keyword evidence="3" id="KW-1185">Reference proteome</keyword>
<gene>
    <name evidence="2" type="ORF">AA415_02667</name>
</gene>
<organism evidence="2 3">
    <name type="scientific">Bacteroides stercoris</name>
    <dbReference type="NCBI Taxonomy" id="46506"/>
    <lineage>
        <taxon>Bacteria</taxon>
        <taxon>Pseudomonadati</taxon>
        <taxon>Bacteroidota</taxon>
        <taxon>Bacteroidia</taxon>
        <taxon>Bacteroidales</taxon>
        <taxon>Bacteroidaceae</taxon>
        <taxon>Bacteroides</taxon>
    </lineage>
</organism>
<evidence type="ECO:0000313" key="3">
    <source>
        <dbReference type="Proteomes" id="UP000056419"/>
    </source>
</evidence>
<dbReference type="PATRIC" id="fig|46506.5.peg.2861"/>
<dbReference type="Proteomes" id="UP000056419">
    <property type="component" value="Unassembled WGS sequence"/>
</dbReference>